<keyword evidence="2" id="KW-1185">Reference proteome</keyword>
<dbReference type="EMBL" id="JAPRFR010000002">
    <property type="protein sequence ID" value="MCZ0726155.1"/>
    <property type="molecule type" value="Genomic_DNA"/>
</dbReference>
<dbReference type="InterPro" id="IPR053916">
    <property type="entry name" value="DUF6978"/>
</dbReference>
<dbReference type="Pfam" id="PF22398">
    <property type="entry name" value="DUF6978"/>
    <property type="match status" value="1"/>
</dbReference>
<dbReference type="RefSeq" id="WP_268752480.1">
    <property type="nucleotide sequence ID" value="NZ_JAPRFQ010000002.1"/>
</dbReference>
<dbReference type="Proteomes" id="UP001146670">
    <property type="component" value="Unassembled WGS sequence"/>
</dbReference>
<evidence type="ECO:0000313" key="1">
    <source>
        <dbReference type="EMBL" id="MCZ0726155.1"/>
    </source>
</evidence>
<proteinExistence type="predicted"/>
<reference evidence="1" key="1">
    <citation type="submission" date="2022-12" db="EMBL/GenBank/DDBJ databases">
        <title>Description and comparative metabolic analysis of Aerococcus sp. nov., isolated from the feces of a pig.</title>
        <authorList>
            <person name="Chang Y.-H."/>
        </authorList>
    </citation>
    <scope>NUCLEOTIDE SEQUENCE</scope>
    <source>
        <strain evidence="1">YH-aer222</strain>
    </source>
</reference>
<protein>
    <submittedName>
        <fullName evidence="1">Uncharacterized protein</fullName>
    </submittedName>
</protein>
<evidence type="ECO:0000313" key="2">
    <source>
        <dbReference type="Proteomes" id="UP001146670"/>
    </source>
</evidence>
<name>A0A9X3FNM1_9LACT</name>
<gene>
    <name evidence="1" type="ORF">OW157_06150</name>
</gene>
<accession>A0A9X3FNM1</accession>
<comment type="caution">
    <text evidence="1">The sequence shown here is derived from an EMBL/GenBank/DDBJ whole genome shotgun (WGS) entry which is preliminary data.</text>
</comment>
<organism evidence="1 2">
    <name type="scientific">Aerococcus kribbianus</name>
    <dbReference type="NCBI Taxonomy" id="2999064"/>
    <lineage>
        <taxon>Bacteria</taxon>
        <taxon>Bacillati</taxon>
        <taxon>Bacillota</taxon>
        <taxon>Bacilli</taxon>
        <taxon>Lactobacillales</taxon>
        <taxon>Aerococcaceae</taxon>
        <taxon>Aerococcus</taxon>
    </lineage>
</organism>
<sequence>MNELFINDAEANRLIKMLKTLFNEHGISIHENCEGEIPIKGSDSDYFLLNYRITPAKTVLNFRECRYNYSLLRININDSFHKNADGSRIHGPRINIFSEEEYYSKGDGVTYYKAHHLPYDSIPNTDDFYDVLTALLKYTNTNNITNITIQQSMF</sequence>
<dbReference type="AlphaFoldDB" id="A0A9X3FNM1"/>